<dbReference type="Gene3D" id="3.30.70.80">
    <property type="entry name" value="Peptidase S8 propeptide/proteinase inhibitor I9"/>
    <property type="match status" value="1"/>
</dbReference>
<evidence type="ECO:0000256" key="1">
    <source>
        <dbReference type="SAM" id="SignalP"/>
    </source>
</evidence>
<dbReference type="EMBL" id="JAVYJV010000015">
    <property type="protein sequence ID" value="KAK4352729.1"/>
    <property type="molecule type" value="Genomic_DNA"/>
</dbReference>
<organism evidence="3 4">
    <name type="scientific">Anisodus tanguticus</name>
    <dbReference type="NCBI Taxonomy" id="243964"/>
    <lineage>
        <taxon>Eukaryota</taxon>
        <taxon>Viridiplantae</taxon>
        <taxon>Streptophyta</taxon>
        <taxon>Embryophyta</taxon>
        <taxon>Tracheophyta</taxon>
        <taxon>Spermatophyta</taxon>
        <taxon>Magnoliopsida</taxon>
        <taxon>eudicotyledons</taxon>
        <taxon>Gunneridae</taxon>
        <taxon>Pentapetalae</taxon>
        <taxon>asterids</taxon>
        <taxon>lamiids</taxon>
        <taxon>Solanales</taxon>
        <taxon>Solanaceae</taxon>
        <taxon>Solanoideae</taxon>
        <taxon>Hyoscyameae</taxon>
        <taxon>Anisodus</taxon>
    </lineage>
</organism>
<dbReference type="Pfam" id="PF05922">
    <property type="entry name" value="Inhibitor_I9"/>
    <property type="match status" value="1"/>
</dbReference>
<dbReference type="Proteomes" id="UP001291623">
    <property type="component" value="Unassembled WGS sequence"/>
</dbReference>
<reference evidence="3" key="1">
    <citation type="submission" date="2023-12" db="EMBL/GenBank/DDBJ databases">
        <title>Genome assembly of Anisodus tanguticus.</title>
        <authorList>
            <person name="Wang Y.-J."/>
        </authorList>
    </citation>
    <scope>NUCLEOTIDE SEQUENCE</scope>
    <source>
        <strain evidence="3">KB-2021</strain>
        <tissue evidence="3">Leaf</tissue>
    </source>
</reference>
<accession>A0AAE1RKD2</accession>
<keyword evidence="4" id="KW-1185">Reference proteome</keyword>
<keyword evidence="1" id="KW-0732">Signal</keyword>
<gene>
    <name evidence="3" type="ORF">RND71_028247</name>
</gene>
<protein>
    <recommendedName>
        <fullName evidence="2">Inhibitor I9 domain-containing protein</fullName>
    </recommendedName>
</protein>
<name>A0AAE1RKD2_9SOLA</name>
<evidence type="ECO:0000313" key="3">
    <source>
        <dbReference type="EMBL" id="KAK4352729.1"/>
    </source>
</evidence>
<evidence type="ECO:0000313" key="4">
    <source>
        <dbReference type="Proteomes" id="UP001291623"/>
    </source>
</evidence>
<dbReference type="PANTHER" id="PTHR48222">
    <property type="entry name" value="PROTEINASE INHIBITOR, PROPEPTIDE"/>
    <property type="match status" value="1"/>
</dbReference>
<feature type="signal peptide" evidence="1">
    <location>
        <begin position="1"/>
        <end position="22"/>
    </location>
</feature>
<feature type="domain" description="Inhibitor I9" evidence="2">
    <location>
        <begin position="31"/>
        <end position="107"/>
    </location>
</feature>
<sequence>MQKTQIICSILLVLCLVAATKSMGDSEEAKVYIVYTEKPEDQEPEEYHIKTLASVLGSEEAAKEALIYSYKHAASGFSAKLTPEQVSELSKKPGVLQIVPSERLQIHGTERM</sequence>
<dbReference type="InterPro" id="IPR037045">
    <property type="entry name" value="S8pro/Inhibitor_I9_sf"/>
</dbReference>
<evidence type="ECO:0000259" key="2">
    <source>
        <dbReference type="Pfam" id="PF05922"/>
    </source>
</evidence>
<feature type="chain" id="PRO_5041899545" description="Inhibitor I9 domain-containing protein" evidence="1">
    <location>
        <begin position="23"/>
        <end position="112"/>
    </location>
</feature>
<proteinExistence type="predicted"/>
<dbReference type="AlphaFoldDB" id="A0AAE1RKD2"/>
<dbReference type="PANTHER" id="PTHR48222:SF4">
    <property type="entry name" value="PROTEINASE INHIBITOR, PROPEPTIDE"/>
    <property type="match status" value="1"/>
</dbReference>
<comment type="caution">
    <text evidence="3">The sequence shown here is derived from an EMBL/GenBank/DDBJ whole genome shotgun (WGS) entry which is preliminary data.</text>
</comment>
<dbReference type="InterPro" id="IPR010259">
    <property type="entry name" value="S8pro/Inhibitor_I9"/>
</dbReference>